<feature type="region of interest" description="Disordered" evidence="1">
    <location>
        <begin position="175"/>
        <end position="227"/>
    </location>
</feature>
<reference evidence="2 3" key="1">
    <citation type="submission" date="2016-06" db="EMBL/GenBank/DDBJ databases">
        <authorList>
            <person name="Kjaerup R.B."/>
            <person name="Dalgaard T.S."/>
            <person name="Juul-Madsen H.R."/>
        </authorList>
    </citation>
    <scope>NUCLEOTIDE SEQUENCE [LARGE SCALE GENOMIC DNA]</scope>
    <source>
        <strain evidence="2 3">Pb300</strain>
    </source>
</reference>
<comment type="caution">
    <text evidence="2">The sequence shown here is derived from an EMBL/GenBank/DDBJ whole genome shotgun (WGS) entry which is preliminary data.</text>
</comment>
<feature type="region of interest" description="Disordered" evidence="1">
    <location>
        <begin position="1"/>
        <end position="155"/>
    </location>
</feature>
<dbReference type="Proteomes" id="UP000242814">
    <property type="component" value="Unassembled WGS sequence"/>
</dbReference>
<proteinExistence type="predicted"/>
<organism evidence="2 3">
    <name type="scientific">Paracoccidioides brasiliensis</name>
    <dbReference type="NCBI Taxonomy" id="121759"/>
    <lineage>
        <taxon>Eukaryota</taxon>
        <taxon>Fungi</taxon>
        <taxon>Dikarya</taxon>
        <taxon>Ascomycota</taxon>
        <taxon>Pezizomycotina</taxon>
        <taxon>Eurotiomycetes</taxon>
        <taxon>Eurotiomycetidae</taxon>
        <taxon>Onygenales</taxon>
        <taxon>Ajellomycetaceae</taxon>
        <taxon>Paracoccidioides</taxon>
    </lineage>
</organism>
<feature type="compositionally biased region" description="Low complexity" evidence="1">
    <location>
        <begin position="103"/>
        <end position="134"/>
    </location>
</feature>
<evidence type="ECO:0000256" key="1">
    <source>
        <dbReference type="SAM" id="MobiDB-lite"/>
    </source>
</evidence>
<name>A0A1D2JFN8_PARBR</name>
<sequence>MTSSAPINSNSDAPPEAHDSSSVMEGPDSLSPASTQTTTISPSVSNKTSPPAPVPGAVPTPAQNPASLLTQTIPIIGAGKGQETSPTSNLNLQSIPPPPKPGQIPSQPTAHATSPPSTQPTHTQPSQQSLSHPPGYIQNPSISAPIDPFHKHSYPDGARRYNYKYTTNSSTTPAFSVSAGSQPAATTSATAVASPSGVRGRWRWDDAPGGAGGRYEYVTDGREEDDEGGWTAAGIWRSTVDLAKTAGNKLAEAEEGVWSQDFTPVPGPSGAHAH</sequence>
<dbReference type="VEuPathDB" id="FungiDB:PABG_02926"/>
<protein>
    <submittedName>
        <fullName evidence="2">Uncharacterized protein</fullName>
    </submittedName>
</protein>
<feature type="compositionally biased region" description="Polar residues" evidence="1">
    <location>
        <begin position="31"/>
        <end position="49"/>
    </location>
</feature>
<accession>A0A1D2JFN8</accession>
<feature type="region of interest" description="Disordered" evidence="1">
    <location>
        <begin position="253"/>
        <end position="274"/>
    </location>
</feature>
<gene>
    <name evidence="2" type="ORF">ACO22_03539</name>
</gene>
<dbReference type="EMBL" id="LZYO01000122">
    <property type="protein sequence ID" value="ODH30763.1"/>
    <property type="molecule type" value="Genomic_DNA"/>
</dbReference>
<feature type="compositionally biased region" description="Low complexity" evidence="1">
    <location>
        <begin position="175"/>
        <end position="198"/>
    </location>
</feature>
<dbReference type="VEuPathDB" id="FungiDB:PADG_01441"/>
<feature type="compositionally biased region" description="Polar residues" evidence="1">
    <location>
        <begin position="63"/>
        <end position="73"/>
    </location>
</feature>
<feature type="compositionally biased region" description="Polar residues" evidence="1">
    <location>
        <begin position="1"/>
        <end position="12"/>
    </location>
</feature>
<feature type="compositionally biased region" description="Polar residues" evidence="1">
    <location>
        <begin position="82"/>
        <end position="92"/>
    </location>
</feature>
<evidence type="ECO:0000313" key="3">
    <source>
        <dbReference type="Proteomes" id="UP000242814"/>
    </source>
</evidence>
<evidence type="ECO:0000313" key="2">
    <source>
        <dbReference type="EMBL" id="ODH30763.1"/>
    </source>
</evidence>
<dbReference type="AlphaFoldDB" id="A0A1D2JFN8"/>